<evidence type="ECO:0000256" key="2">
    <source>
        <dbReference type="SAM" id="Coils"/>
    </source>
</evidence>
<dbReference type="InterPro" id="IPR039902">
    <property type="entry name" value="CCDC148/CCDC112"/>
</dbReference>
<name>A0A835Y5A2_9CHLO</name>
<feature type="coiled-coil region" evidence="2">
    <location>
        <begin position="377"/>
        <end position="445"/>
    </location>
</feature>
<keyword evidence="5" id="KW-1185">Reference proteome</keyword>
<evidence type="ECO:0000313" key="4">
    <source>
        <dbReference type="EMBL" id="KAG2496248.1"/>
    </source>
</evidence>
<dbReference type="PANTHER" id="PTHR21549:SF0">
    <property type="entry name" value="COILED-COIL DOMAIN-CONTAINING PROTEIN 112"/>
    <property type="match status" value="1"/>
</dbReference>
<feature type="compositionally biased region" description="Basic and acidic residues" evidence="3">
    <location>
        <begin position="360"/>
        <end position="374"/>
    </location>
</feature>
<proteinExistence type="predicted"/>
<dbReference type="EMBL" id="JAEHOE010000020">
    <property type="protein sequence ID" value="KAG2496248.1"/>
    <property type="molecule type" value="Genomic_DNA"/>
</dbReference>
<evidence type="ECO:0000256" key="1">
    <source>
        <dbReference type="ARBA" id="ARBA00023054"/>
    </source>
</evidence>
<sequence length="559" mass="59783">MDVDDDDVPIITVTPDQAKHEGRQWLSTYRHLRTRERAVTAELGPGPGCDALRGKEIADALPSAAASASALQRLQKELWGQVAQARKAVVSISSLLAGAQPSSRRGAAQSVVVDELAAAIDAADVALAAAKDQQCASLEGLYQQQAQLESEIEAIGTRLDAEMEAEALGALALGRGADGPAGTSAPGATARRPVSAARRRAPSNPRARRASTGGNPAESMAGGGGRMESLGRASEGGGLLGAGAGAGGGSLAPEVRAYDDFMAEHGPTGGWDPEDHEEFLAVLKSCGGDYAHTVAIVVERAVGFTRSEIVAHARWHMELCDLEVAKRMALERWRCERQRRRAEVLAEAAALGSDTAEQAQQERRRDQQGQHEEALTAAAKRALVERWRRERAEAEREAAERAAERRAAAVEARRREAETRQAVNKARVALSKEAKERQAREAQRRAAAEAAIRSALAAPTPQQRARVAERSAATFARRQGLLAEAEAAKKERQLVQEALLEKVRVEAPSDPSRLLRGTSAQLQRLAATRAEERQPRDSGFILHSARRTTPGWRAGLAGA</sequence>
<protein>
    <submittedName>
        <fullName evidence="4">Uncharacterized protein</fullName>
    </submittedName>
</protein>
<dbReference type="AlphaFoldDB" id="A0A835Y5A2"/>
<keyword evidence="1 2" id="KW-0175">Coiled coil</keyword>
<feature type="region of interest" description="Disordered" evidence="3">
    <location>
        <begin position="349"/>
        <end position="375"/>
    </location>
</feature>
<feature type="compositionally biased region" description="Low complexity" evidence="3">
    <location>
        <begin position="177"/>
        <end position="196"/>
    </location>
</feature>
<organism evidence="4 5">
    <name type="scientific">Edaphochlamys debaryana</name>
    <dbReference type="NCBI Taxonomy" id="47281"/>
    <lineage>
        <taxon>Eukaryota</taxon>
        <taxon>Viridiplantae</taxon>
        <taxon>Chlorophyta</taxon>
        <taxon>core chlorophytes</taxon>
        <taxon>Chlorophyceae</taxon>
        <taxon>CS clade</taxon>
        <taxon>Chlamydomonadales</taxon>
        <taxon>Chlamydomonadales incertae sedis</taxon>
        <taxon>Edaphochlamys</taxon>
    </lineage>
</organism>
<comment type="caution">
    <text evidence="4">The sequence shown here is derived from an EMBL/GenBank/DDBJ whole genome shotgun (WGS) entry which is preliminary data.</text>
</comment>
<evidence type="ECO:0000313" key="5">
    <source>
        <dbReference type="Proteomes" id="UP000612055"/>
    </source>
</evidence>
<dbReference type="PANTHER" id="PTHR21549">
    <property type="entry name" value="MUTATED IN BLADDER CANCER 1"/>
    <property type="match status" value="1"/>
</dbReference>
<gene>
    <name evidence="4" type="ORF">HYH03_005846</name>
</gene>
<feature type="compositionally biased region" description="Basic residues" evidence="3">
    <location>
        <begin position="197"/>
        <end position="209"/>
    </location>
</feature>
<dbReference type="OrthoDB" id="2152435at2759"/>
<dbReference type="Proteomes" id="UP000612055">
    <property type="component" value="Unassembled WGS sequence"/>
</dbReference>
<reference evidence="4" key="1">
    <citation type="journal article" date="2020" name="bioRxiv">
        <title>Comparative genomics of Chlamydomonas.</title>
        <authorList>
            <person name="Craig R.J."/>
            <person name="Hasan A.R."/>
            <person name="Ness R.W."/>
            <person name="Keightley P.D."/>
        </authorList>
    </citation>
    <scope>NUCLEOTIDE SEQUENCE</scope>
    <source>
        <strain evidence="4">CCAP 11/70</strain>
    </source>
</reference>
<accession>A0A835Y5A2</accession>
<evidence type="ECO:0000256" key="3">
    <source>
        <dbReference type="SAM" id="MobiDB-lite"/>
    </source>
</evidence>
<feature type="region of interest" description="Disordered" evidence="3">
    <location>
        <begin position="177"/>
        <end position="234"/>
    </location>
</feature>